<dbReference type="Pfam" id="PF25872">
    <property type="entry name" value="HTH_77"/>
    <property type="match status" value="1"/>
</dbReference>
<dbReference type="GO" id="GO:0003677">
    <property type="term" value="F:DNA binding"/>
    <property type="evidence" value="ECO:0007669"/>
    <property type="project" value="UniProtKB-KW"/>
</dbReference>
<dbReference type="SMART" id="SM00028">
    <property type="entry name" value="TPR"/>
    <property type="match status" value="4"/>
</dbReference>
<dbReference type="Proteomes" id="UP000591272">
    <property type="component" value="Unassembled WGS sequence"/>
</dbReference>
<evidence type="ECO:0000256" key="1">
    <source>
        <dbReference type="SAM" id="MobiDB-lite"/>
    </source>
</evidence>
<dbReference type="Pfam" id="PF00196">
    <property type="entry name" value="GerE"/>
    <property type="match status" value="1"/>
</dbReference>
<feature type="region of interest" description="Disordered" evidence="1">
    <location>
        <begin position="739"/>
        <end position="764"/>
    </location>
</feature>
<evidence type="ECO:0000259" key="2">
    <source>
        <dbReference type="PROSITE" id="PS50043"/>
    </source>
</evidence>
<dbReference type="InterPro" id="IPR016032">
    <property type="entry name" value="Sig_transdc_resp-reg_C-effctor"/>
</dbReference>
<reference evidence="3 4" key="1">
    <citation type="submission" date="2020-07" db="EMBL/GenBank/DDBJ databases">
        <title>Sequencing the genomes of 1000 actinobacteria strains.</title>
        <authorList>
            <person name="Klenk H.-P."/>
        </authorList>
    </citation>
    <scope>NUCLEOTIDE SEQUENCE [LARGE SCALE GENOMIC DNA]</scope>
    <source>
        <strain evidence="3 4">DSM 43461</strain>
    </source>
</reference>
<sequence length="829" mass="88661">MKTNLPAEPNAFVGRERDAADLGRLLEGMRAVTLCGAGGIGKTRLALHVAHAVLDAPRAADAHDGGVWFVELADVRPDGTTGPVARRVAAVLDVAEEDGRPLTETLADALRAPAVLLVLDNCEHVVEECAKLTGLLLARCPRLRILATSREPLRMAGENVWRVPPLEPGEAVRLFLERARAARPGFAASEAVHEVTRALDGMPLAVELAAARVRVLSAEQIARRLADRFRLLSAGDRTAPARQRTLRAAIDWSHELLDGPERVLLRRLSVFAGWTLEQAEHVCADPASSDPAPSGAALPADDVLDALTALVDKSLATVTGEAGGEVRFRLLDSIREYAAERLAGAGEEAVFRGRHRDAVLADAERDGRIGLGVEPAPWADRVALFHRYDTELGNVEAALTWSLDHGDIAEGLRLCTALRTFWIARGRVAEWADRTDRFLSAARDPGRRGLDPRVLGPALAGRAQLAMGGRDFAQAARHADEALVLCREAGNEFMTATALITGAECLARAGRFTDAARRLDEADALVRGPGREWTRAYACAARGYLLIRESRLREARERLDTAAAVMRDIGQLWGASHAMIGLGRLAELRGDPAAARGHYAAVLPILTEIGARPEMARALAGLGRVALARGDLASARASLAESLALSRSSGIRLDMARALDAFAELVASEGDARGAVRLAGAASALREATGREPGAGARRERTLEPIRRRIGEPLVAQYWGEGRAMPADEAIAHALRAPETVPPPRRPVSDAPVKDVAEPVTPPSGLTAREREIARLVSRGLSNRGIADELVISPATVARHVTNILTKLGFSSRAQIAAWAVDNIPAEES</sequence>
<keyword evidence="4" id="KW-1185">Reference proteome</keyword>
<accession>A0A7Y9GFI3</accession>
<organism evidence="3 4">
    <name type="scientific">Actinomadura citrea</name>
    <dbReference type="NCBI Taxonomy" id="46158"/>
    <lineage>
        <taxon>Bacteria</taxon>
        <taxon>Bacillati</taxon>
        <taxon>Actinomycetota</taxon>
        <taxon>Actinomycetes</taxon>
        <taxon>Streptosporangiales</taxon>
        <taxon>Thermomonosporaceae</taxon>
        <taxon>Actinomadura</taxon>
    </lineage>
</organism>
<dbReference type="AlphaFoldDB" id="A0A7Y9GFI3"/>
<dbReference type="SUPFAM" id="SSF52540">
    <property type="entry name" value="P-loop containing nucleoside triphosphate hydrolases"/>
    <property type="match status" value="1"/>
</dbReference>
<dbReference type="InterPro" id="IPR036388">
    <property type="entry name" value="WH-like_DNA-bd_sf"/>
</dbReference>
<dbReference type="GO" id="GO:0006355">
    <property type="term" value="P:regulation of DNA-templated transcription"/>
    <property type="evidence" value="ECO:0007669"/>
    <property type="project" value="InterPro"/>
</dbReference>
<protein>
    <submittedName>
        <fullName evidence="3">Putative ATPase/DNA-binding CsgD family transcriptional regulator/tetratricopeptide (TPR) repeat protein</fullName>
    </submittedName>
</protein>
<dbReference type="RefSeq" id="WP_229810586.1">
    <property type="nucleotide sequence ID" value="NZ_BMRD01000020.1"/>
</dbReference>
<dbReference type="SUPFAM" id="SSF46894">
    <property type="entry name" value="C-terminal effector domain of the bipartite response regulators"/>
    <property type="match status" value="1"/>
</dbReference>
<dbReference type="InterPro" id="IPR058852">
    <property type="entry name" value="HTH_77"/>
</dbReference>
<dbReference type="PROSITE" id="PS00622">
    <property type="entry name" value="HTH_LUXR_1"/>
    <property type="match status" value="1"/>
</dbReference>
<dbReference type="EMBL" id="JACCBT010000001">
    <property type="protein sequence ID" value="NYE15446.1"/>
    <property type="molecule type" value="Genomic_DNA"/>
</dbReference>
<dbReference type="PANTHER" id="PTHR47691:SF3">
    <property type="entry name" value="HTH-TYPE TRANSCRIPTIONAL REGULATOR RV0890C-RELATED"/>
    <property type="match status" value="1"/>
</dbReference>
<comment type="caution">
    <text evidence="3">The sequence shown here is derived from an EMBL/GenBank/DDBJ whole genome shotgun (WGS) entry which is preliminary data.</text>
</comment>
<dbReference type="InterPro" id="IPR000792">
    <property type="entry name" value="Tscrpt_reg_LuxR_C"/>
</dbReference>
<dbReference type="PROSITE" id="PS50043">
    <property type="entry name" value="HTH_LUXR_2"/>
    <property type="match status" value="1"/>
</dbReference>
<evidence type="ECO:0000313" key="4">
    <source>
        <dbReference type="Proteomes" id="UP000591272"/>
    </source>
</evidence>
<keyword evidence="3" id="KW-0238">DNA-binding</keyword>
<name>A0A7Y9GFI3_9ACTN</name>
<dbReference type="PRINTS" id="PR00038">
    <property type="entry name" value="HTHLUXR"/>
</dbReference>
<dbReference type="SUPFAM" id="SSF48452">
    <property type="entry name" value="TPR-like"/>
    <property type="match status" value="1"/>
</dbReference>
<dbReference type="CDD" id="cd06170">
    <property type="entry name" value="LuxR_C_like"/>
    <property type="match status" value="1"/>
</dbReference>
<dbReference type="Gene3D" id="3.40.50.300">
    <property type="entry name" value="P-loop containing nucleotide triphosphate hydrolases"/>
    <property type="match status" value="1"/>
</dbReference>
<dbReference type="PANTHER" id="PTHR47691">
    <property type="entry name" value="REGULATOR-RELATED"/>
    <property type="match status" value="1"/>
</dbReference>
<dbReference type="GO" id="GO:0043531">
    <property type="term" value="F:ADP binding"/>
    <property type="evidence" value="ECO:0007669"/>
    <property type="project" value="InterPro"/>
</dbReference>
<dbReference type="Gene3D" id="1.25.40.10">
    <property type="entry name" value="Tetratricopeptide repeat domain"/>
    <property type="match status" value="1"/>
</dbReference>
<proteinExistence type="predicted"/>
<feature type="domain" description="HTH luxR-type" evidence="2">
    <location>
        <begin position="759"/>
        <end position="824"/>
    </location>
</feature>
<dbReference type="InterPro" id="IPR027417">
    <property type="entry name" value="P-loop_NTPase"/>
</dbReference>
<dbReference type="InterPro" id="IPR019734">
    <property type="entry name" value="TPR_rpt"/>
</dbReference>
<dbReference type="SMART" id="SM00421">
    <property type="entry name" value="HTH_LUXR"/>
    <property type="match status" value="1"/>
</dbReference>
<dbReference type="InterPro" id="IPR011990">
    <property type="entry name" value="TPR-like_helical_dom_sf"/>
</dbReference>
<evidence type="ECO:0000313" key="3">
    <source>
        <dbReference type="EMBL" id="NYE15446.1"/>
    </source>
</evidence>
<dbReference type="Gene3D" id="1.10.10.10">
    <property type="entry name" value="Winged helix-like DNA-binding domain superfamily/Winged helix DNA-binding domain"/>
    <property type="match status" value="1"/>
</dbReference>
<dbReference type="PRINTS" id="PR00364">
    <property type="entry name" value="DISEASERSIST"/>
</dbReference>
<gene>
    <name evidence="3" type="ORF">BJ999_005742</name>
</gene>